<dbReference type="GO" id="GO:0016853">
    <property type="term" value="F:isomerase activity"/>
    <property type="evidence" value="ECO:0007669"/>
    <property type="project" value="UniProtKB-KW"/>
</dbReference>
<reference evidence="3 4" key="1">
    <citation type="submission" date="2023-01" db="EMBL/GenBank/DDBJ databases">
        <title>Psychrosphaera sp. nov., isolated from marine algae.</title>
        <authorList>
            <person name="Bayburt H."/>
            <person name="Choi B.J."/>
            <person name="Kim J.M."/>
            <person name="Choi D.G."/>
            <person name="Jeon C.O."/>
        </authorList>
    </citation>
    <scope>NUCLEOTIDE SEQUENCE [LARGE SCALE GENOMIC DNA]</scope>
    <source>
        <strain evidence="3 4">G1-22</strain>
    </source>
</reference>
<dbReference type="Pfam" id="PF16036">
    <property type="entry name" value="Chalcone_3"/>
    <property type="match status" value="1"/>
</dbReference>
<protein>
    <submittedName>
        <fullName evidence="3">Chalcone isomerase family protein</fullName>
    </submittedName>
</protein>
<proteinExistence type="predicted"/>
<dbReference type="Proteomes" id="UP001528411">
    <property type="component" value="Unassembled WGS sequence"/>
</dbReference>
<dbReference type="InterPro" id="IPR016087">
    <property type="entry name" value="Chalcone_isomerase"/>
</dbReference>
<evidence type="ECO:0000313" key="3">
    <source>
        <dbReference type="EMBL" id="MDC2889937.1"/>
    </source>
</evidence>
<gene>
    <name evidence="3" type="ORF">PN838_15680</name>
</gene>
<keyword evidence="1" id="KW-0732">Signal</keyword>
<evidence type="ECO:0000313" key="4">
    <source>
        <dbReference type="Proteomes" id="UP001528411"/>
    </source>
</evidence>
<comment type="caution">
    <text evidence="3">The sequence shown here is derived from an EMBL/GenBank/DDBJ whole genome shotgun (WGS) entry which is preliminary data.</text>
</comment>
<evidence type="ECO:0000256" key="1">
    <source>
        <dbReference type="SAM" id="SignalP"/>
    </source>
</evidence>
<name>A0ABT5FG42_9GAMM</name>
<keyword evidence="3" id="KW-0413">Isomerase</keyword>
<organism evidence="3 4">
    <name type="scientific">Psychrosphaera algicola</name>
    <dbReference type="NCBI Taxonomy" id="3023714"/>
    <lineage>
        <taxon>Bacteria</taxon>
        <taxon>Pseudomonadati</taxon>
        <taxon>Pseudomonadota</taxon>
        <taxon>Gammaproteobacteria</taxon>
        <taxon>Alteromonadales</taxon>
        <taxon>Pseudoalteromonadaceae</taxon>
        <taxon>Psychrosphaera</taxon>
    </lineage>
</organism>
<feature type="signal peptide" evidence="1">
    <location>
        <begin position="1"/>
        <end position="27"/>
    </location>
</feature>
<dbReference type="RefSeq" id="WP_272181255.1">
    <property type="nucleotide sequence ID" value="NZ_JAQOMS010000002.1"/>
</dbReference>
<accession>A0ABT5FG42</accession>
<dbReference type="EMBL" id="JAQOMS010000002">
    <property type="protein sequence ID" value="MDC2889937.1"/>
    <property type="molecule type" value="Genomic_DNA"/>
</dbReference>
<sequence length="219" mass="24700">MVTKYPHKTAARWLYITLLTFVSGALATQSNGSPIAQLTLGQNAVSTNANSANIESNRTNNTVDARPLKLVGKGRFKFAFWSIYDAALYTQNGKYIDGVNDNYSENLPLYLKLTYLRDIEKQDLVDNTFDQWRKQKLNPEEMAKFRDVLLDIWPNVSASDSLAIEVNSKGSLFYFNDQPIGPQLTTEFGTFFTGIWLAKNSTEPTLRQQLIGSQNNEPN</sequence>
<feature type="chain" id="PRO_5047057877" evidence="1">
    <location>
        <begin position="28"/>
        <end position="219"/>
    </location>
</feature>
<feature type="domain" description="Chalcone isomerase" evidence="2">
    <location>
        <begin position="61"/>
        <end position="212"/>
    </location>
</feature>
<evidence type="ECO:0000259" key="2">
    <source>
        <dbReference type="Pfam" id="PF16036"/>
    </source>
</evidence>
<keyword evidence="4" id="KW-1185">Reference proteome</keyword>